<keyword evidence="1" id="KW-0175">Coiled coil</keyword>
<dbReference type="STRING" id="857342.A0A2T3ARA4"/>
<evidence type="ECO:0000256" key="1">
    <source>
        <dbReference type="SAM" id="Coils"/>
    </source>
</evidence>
<feature type="compositionally biased region" description="Basic and acidic residues" evidence="2">
    <location>
        <begin position="595"/>
        <end position="607"/>
    </location>
</feature>
<dbReference type="AlphaFoldDB" id="A0A2T3ARA4"/>
<dbReference type="InterPro" id="IPR038919">
    <property type="entry name" value="STB2/STB2"/>
</dbReference>
<feature type="domain" description="STB6-like N-terminal" evidence="3">
    <location>
        <begin position="24"/>
        <end position="162"/>
    </location>
</feature>
<dbReference type="EMBL" id="KZ679018">
    <property type="protein sequence ID" value="PSS08798.1"/>
    <property type="molecule type" value="Genomic_DNA"/>
</dbReference>
<dbReference type="GeneID" id="36569378"/>
<feature type="compositionally biased region" description="Basic and acidic residues" evidence="2">
    <location>
        <begin position="434"/>
        <end position="443"/>
    </location>
</feature>
<protein>
    <recommendedName>
        <fullName evidence="3">STB6-like N-terminal domain-containing protein</fullName>
    </recommendedName>
</protein>
<accession>A0A2T3ARA4</accession>
<evidence type="ECO:0000313" key="5">
    <source>
        <dbReference type="Proteomes" id="UP000241818"/>
    </source>
</evidence>
<keyword evidence="5" id="KW-1185">Reference proteome</keyword>
<dbReference type="GO" id="GO:0070822">
    <property type="term" value="C:Sin3-type complex"/>
    <property type="evidence" value="ECO:0007669"/>
    <property type="project" value="TreeGrafter"/>
</dbReference>
<feature type="compositionally biased region" description="Basic and acidic residues" evidence="2">
    <location>
        <begin position="505"/>
        <end position="515"/>
    </location>
</feature>
<feature type="region of interest" description="Disordered" evidence="2">
    <location>
        <begin position="390"/>
        <end position="468"/>
    </location>
</feature>
<gene>
    <name evidence="4" type="ORF">M430DRAFT_109665</name>
</gene>
<dbReference type="RefSeq" id="XP_024717196.1">
    <property type="nucleotide sequence ID" value="XM_024861297.1"/>
</dbReference>
<sequence>MASPATHQLPTKIKSIPQPPQRRHFVFADPVAFRYLEEDSATVVIERHGRLKGYELYLVEQWACSRVHPTFVITTYTGDPNHSVLVGVLGVPTNEEEWSPRLRVYFKAISQFHARPKETPLGMLMVTNLSSFPSALTVIPVPNGDVKKHREDFIINENLKRLGCSGRSGMSLTPPAGATQAKFFQLYKTSDRIPLYGAVIELVKLCQVALMIFGKLEQEYADGMLCDVTEKAINDWWTEIGSEYYNIEPTDGILGPTTVAALLGLLMGARNRLNYYGAPVAKDAFDVFSLKRGIAYFQKSQKLERTRRLDRYTLNQLHKVTAKAAAGEGWAVPKAVKSTVAELSGKGGEMVMGMVGRDKAGIGDIETLDIDRFVSLIHGERAKWLWYGKPRRSGAGEGRSDGDSANYSFTKDDQGGYMWSHHRGDLPPAEEDPELRKKERETPNDVYSEQPPPGSATSVVDSPYERDPQLRKTVFKSVTGKMNDAKSGLGRIKDAVGRRGHASKHSKDYGAEVEGRGLGGYLTPNSSATLAPSSGASVSPQTTGKAFTWKNTPAEHQAGSPKVKDPVSGVAPTARGGESESLPSDSRVNPPTEPVSRETSKDSEAEARWAAQVKDIRRTLVASEPSVGGSIYGDGDLEGPLLEAERTPHNFQILLRRRNSISAASPSSKRLRNEAWWPRQMSFSDAEEAVLGWEPVCAHDDDGDDEADTWAALQKQKYIAEDFKHLFEKVTYLQDHISPWVERKVNSVEALDDQGARDQDSFHTLYYQLSESYQAVKQSCQDILGDERSHVTEAIKDIEVLGAKLDYEINALVSKVKDVEDGVSQFEKQVDDLEARAKEVETYLNTESWAHWAVRSITGIGTPPNITRPRRQ</sequence>
<dbReference type="InterPro" id="IPR059025">
    <property type="entry name" value="STB6_N"/>
</dbReference>
<feature type="coiled-coil region" evidence="1">
    <location>
        <begin position="816"/>
        <end position="843"/>
    </location>
</feature>
<dbReference type="PANTHER" id="PTHR31011">
    <property type="entry name" value="PROTEIN STB2-RELATED"/>
    <property type="match status" value="1"/>
</dbReference>
<feature type="compositionally biased region" description="Polar residues" evidence="2">
    <location>
        <begin position="523"/>
        <end position="551"/>
    </location>
</feature>
<dbReference type="Pfam" id="PF25995">
    <property type="entry name" value="STB6_N"/>
    <property type="match status" value="1"/>
</dbReference>
<feature type="region of interest" description="Disordered" evidence="2">
    <location>
        <begin position="483"/>
        <end position="607"/>
    </location>
</feature>
<reference evidence="4 5" key="1">
    <citation type="journal article" date="2018" name="New Phytol.">
        <title>Comparative genomics and transcriptomics depict ericoid mycorrhizal fungi as versatile saprotrophs and plant mutualists.</title>
        <authorList>
            <person name="Martino E."/>
            <person name="Morin E."/>
            <person name="Grelet G.A."/>
            <person name="Kuo A."/>
            <person name="Kohler A."/>
            <person name="Daghino S."/>
            <person name="Barry K.W."/>
            <person name="Cichocki N."/>
            <person name="Clum A."/>
            <person name="Dockter R.B."/>
            <person name="Hainaut M."/>
            <person name="Kuo R.C."/>
            <person name="LaButti K."/>
            <person name="Lindahl B.D."/>
            <person name="Lindquist E.A."/>
            <person name="Lipzen A."/>
            <person name="Khouja H.R."/>
            <person name="Magnuson J."/>
            <person name="Murat C."/>
            <person name="Ohm R.A."/>
            <person name="Singer S.W."/>
            <person name="Spatafora J.W."/>
            <person name="Wang M."/>
            <person name="Veneault-Fourrey C."/>
            <person name="Henrissat B."/>
            <person name="Grigoriev I.V."/>
            <person name="Martin F.M."/>
            <person name="Perotto S."/>
        </authorList>
    </citation>
    <scope>NUCLEOTIDE SEQUENCE [LARGE SCALE GENOMIC DNA]</scope>
    <source>
        <strain evidence="4 5">ATCC 22711</strain>
    </source>
</reference>
<organism evidence="4 5">
    <name type="scientific">Amorphotheca resinae ATCC 22711</name>
    <dbReference type="NCBI Taxonomy" id="857342"/>
    <lineage>
        <taxon>Eukaryota</taxon>
        <taxon>Fungi</taxon>
        <taxon>Dikarya</taxon>
        <taxon>Ascomycota</taxon>
        <taxon>Pezizomycotina</taxon>
        <taxon>Leotiomycetes</taxon>
        <taxon>Helotiales</taxon>
        <taxon>Amorphothecaceae</taxon>
        <taxon>Amorphotheca</taxon>
    </lineage>
</organism>
<evidence type="ECO:0000313" key="4">
    <source>
        <dbReference type="EMBL" id="PSS08798.1"/>
    </source>
</evidence>
<name>A0A2T3ARA4_AMORE</name>
<evidence type="ECO:0000256" key="2">
    <source>
        <dbReference type="SAM" id="MobiDB-lite"/>
    </source>
</evidence>
<dbReference type="PANTHER" id="PTHR31011:SF2">
    <property type="entry name" value="PROTEIN STB2-RELATED"/>
    <property type="match status" value="1"/>
</dbReference>
<dbReference type="InParanoid" id="A0A2T3ARA4"/>
<dbReference type="OrthoDB" id="19806at2759"/>
<evidence type="ECO:0000259" key="3">
    <source>
        <dbReference type="Pfam" id="PF25995"/>
    </source>
</evidence>
<proteinExistence type="predicted"/>
<dbReference type="Proteomes" id="UP000241818">
    <property type="component" value="Unassembled WGS sequence"/>
</dbReference>